<accession>A0A1W6ZX27</accession>
<dbReference type="RefSeq" id="WP_086090261.1">
    <property type="nucleotide sequence ID" value="NZ_RAQD01000001.1"/>
</dbReference>
<dbReference type="EMBL" id="CP021112">
    <property type="protein sequence ID" value="ARQ01866.1"/>
    <property type="molecule type" value="Genomic_DNA"/>
</dbReference>
<dbReference type="KEGG" id="psin:CAK95_24300"/>
<organism evidence="1 2">
    <name type="scientific">Pseudorhodoplanes sinuspersici</name>
    <dbReference type="NCBI Taxonomy" id="1235591"/>
    <lineage>
        <taxon>Bacteria</taxon>
        <taxon>Pseudomonadati</taxon>
        <taxon>Pseudomonadota</taxon>
        <taxon>Alphaproteobacteria</taxon>
        <taxon>Hyphomicrobiales</taxon>
        <taxon>Pseudorhodoplanes</taxon>
    </lineage>
</organism>
<dbReference type="SUPFAM" id="SSF54060">
    <property type="entry name" value="His-Me finger endonucleases"/>
    <property type="match status" value="1"/>
</dbReference>
<gene>
    <name evidence="1" type="ORF">CAK95_24300</name>
</gene>
<evidence type="ECO:0000313" key="1">
    <source>
        <dbReference type="EMBL" id="ARQ01866.1"/>
    </source>
</evidence>
<sequence>MAVACQFFMALRRNGNHGSGDNQREIQRMTEPKTKGKGATVAYLLANKDFAGDVCLPWPFSKNEYGYGHFGHLGKQHKAHRFMCELVHGPAPSPAHQAAHSCGNGYLGCVNPRHLSWKTATENQLDRAVHGTTKRKGPRATLTDQQVAEIRDLEGKMTNTAIAARYGVHRETVGNILRGISWKGEMINPNRNFDPQIRQQMVRRAKEMRDSGKTLKSIGETLGISRTGAGWFVQEAEGKR</sequence>
<dbReference type="AlphaFoldDB" id="A0A1W6ZX27"/>
<dbReference type="InterPro" id="IPR044925">
    <property type="entry name" value="His-Me_finger_sf"/>
</dbReference>
<name>A0A1W6ZX27_9HYPH</name>
<evidence type="ECO:0000313" key="2">
    <source>
        <dbReference type="Proteomes" id="UP000194137"/>
    </source>
</evidence>
<reference evidence="1 2" key="1">
    <citation type="submission" date="2017-05" db="EMBL/GenBank/DDBJ databases">
        <title>Full genome sequence of Pseudorhodoplanes sinuspersici.</title>
        <authorList>
            <person name="Dastgheib S.M.M."/>
            <person name="Shavandi M."/>
            <person name="Tirandaz H."/>
        </authorList>
    </citation>
    <scope>NUCLEOTIDE SEQUENCE [LARGE SCALE GENOMIC DNA]</scope>
    <source>
        <strain evidence="1 2">RIPI110</strain>
    </source>
</reference>
<dbReference type="OrthoDB" id="6631788at2"/>
<protein>
    <recommendedName>
        <fullName evidence="3">HNH nuclease domain-containing protein</fullName>
    </recommendedName>
</protein>
<keyword evidence="2" id="KW-1185">Reference proteome</keyword>
<dbReference type="STRING" id="1235591.CAK95_24300"/>
<proteinExistence type="predicted"/>
<evidence type="ECO:0008006" key="3">
    <source>
        <dbReference type="Google" id="ProtNLM"/>
    </source>
</evidence>
<dbReference type="Proteomes" id="UP000194137">
    <property type="component" value="Chromosome"/>
</dbReference>